<comment type="caution">
    <text evidence="2">The sequence shown here is derived from an EMBL/GenBank/DDBJ whole genome shotgun (WGS) entry which is preliminary data.</text>
</comment>
<feature type="signal peptide" evidence="1">
    <location>
        <begin position="1"/>
        <end position="24"/>
    </location>
</feature>
<dbReference type="PROSITE" id="PS51257">
    <property type="entry name" value="PROKAR_LIPOPROTEIN"/>
    <property type="match status" value="1"/>
</dbReference>
<keyword evidence="1" id="KW-0732">Signal</keyword>
<gene>
    <name evidence="2" type="ORF">JHU38_07745</name>
</gene>
<evidence type="ECO:0000313" key="3">
    <source>
        <dbReference type="Proteomes" id="UP000664265"/>
    </source>
</evidence>
<proteinExistence type="predicted"/>
<evidence type="ECO:0000256" key="1">
    <source>
        <dbReference type="SAM" id="SignalP"/>
    </source>
</evidence>
<dbReference type="Proteomes" id="UP000664265">
    <property type="component" value="Unassembled WGS sequence"/>
</dbReference>
<protein>
    <recommendedName>
        <fullName evidence="4">Lipoprotein</fullName>
    </recommendedName>
</protein>
<evidence type="ECO:0008006" key="4">
    <source>
        <dbReference type="Google" id="ProtNLM"/>
    </source>
</evidence>
<keyword evidence="3" id="KW-1185">Reference proteome</keyword>
<dbReference type="RefSeq" id="WP_107581858.1">
    <property type="nucleotide sequence ID" value="NZ_JAERMS010000022.1"/>
</dbReference>
<reference evidence="2 3" key="1">
    <citation type="submission" date="2021-01" db="EMBL/GenBank/DDBJ databases">
        <title>Prevotella A2931 sp. nov.</title>
        <authorList>
            <person name="Buhl M."/>
            <person name="Oberhettinger P."/>
        </authorList>
    </citation>
    <scope>NUCLEOTIDE SEQUENCE [LARGE SCALE GENOMIC DNA]</scope>
    <source>
        <strain evidence="2 3">A2931</strain>
    </source>
</reference>
<name>A0ABS3M6F1_9BACT</name>
<evidence type="ECO:0000313" key="2">
    <source>
        <dbReference type="EMBL" id="MBO1363661.1"/>
    </source>
</evidence>
<organism evidence="2 3">
    <name type="scientific">Prevotella illustrans</name>
    <dbReference type="NCBI Taxonomy" id="2800387"/>
    <lineage>
        <taxon>Bacteria</taxon>
        <taxon>Pseudomonadati</taxon>
        <taxon>Bacteroidota</taxon>
        <taxon>Bacteroidia</taxon>
        <taxon>Bacteroidales</taxon>
        <taxon>Prevotellaceae</taxon>
        <taxon>Prevotella</taxon>
    </lineage>
</organism>
<accession>A0ABS3M6F1</accession>
<sequence>MRLLRIVFYLFAATLCLTTFSGCSGEDSSSETLYPQKVSPEITSFFETHLPVSGNSDCFFKPFKKETDTVEVHIVNSMAELQQLCYAPVELPQIDFSKSILVIGWKEVPNLGYEVDTQKLLVSPTFAELYIATKPLGPCYPAFSHMFFWGFYPKTDVEKVKVHVKLNHQN</sequence>
<dbReference type="EMBL" id="JAERMS010000022">
    <property type="protein sequence ID" value="MBO1363661.1"/>
    <property type="molecule type" value="Genomic_DNA"/>
</dbReference>
<feature type="chain" id="PRO_5045677649" description="Lipoprotein" evidence="1">
    <location>
        <begin position="25"/>
        <end position="170"/>
    </location>
</feature>